<dbReference type="EMBL" id="JBHSQE010000009">
    <property type="protein sequence ID" value="MFC6147554.1"/>
    <property type="molecule type" value="Genomic_DNA"/>
</dbReference>
<sequence>MTPRIRRGLIQGEPMSVITADRLARIQELSLARLAELFPHARFIDDTEIILDAGIGATADITNLLTLLEKNDALLEEEILEHFWGSLLPAMRDASEGRCVPQLERREVLATVTKVVHHRDALPDFCEGFPVAEELIFVYALRVDEILQVMPLSLLTDLVDLEVLDAAANAKIKAYSRGLDVIREMGGVLVRGLRQTPSIALLIDDCARNLKLTPCDEGYFVAVPTREHVAIVPATRADMLLPLVELTLGTYAQGEAQPLVPWVYHVRQGHFHQLFGPQGVTLNDELRALHGPFAAWPLEEGYWGDNYSGDLSDVGGW</sequence>
<dbReference type="RefSeq" id="WP_377002162.1">
    <property type="nucleotide sequence ID" value="NZ_JBHSQE010000009.1"/>
</dbReference>
<name>A0ABW1QFJ7_9CORY</name>
<keyword evidence="2" id="KW-1185">Reference proteome</keyword>
<reference evidence="2" key="1">
    <citation type="journal article" date="2019" name="Int. J. Syst. Evol. Microbiol.">
        <title>The Global Catalogue of Microorganisms (GCM) 10K type strain sequencing project: providing services to taxonomists for standard genome sequencing and annotation.</title>
        <authorList>
            <consortium name="The Broad Institute Genomics Platform"/>
            <consortium name="The Broad Institute Genome Sequencing Center for Infectious Disease"/>
            <person name="Wu L."/>
            <person name="Ma J."/>
        </authorList>
    </citation>
    <scope>NUCLEOTIDE SEQUENCE [LARGE SCALE GENOMIC DNA]</scope>
    <source>
        <strain evidence="2">CCUG 51943</strain>
    </source>
</reference>
<accession>A0ABW1QFJ7</accession>
<gene>
    <name evidence="1" type="ORF">ACFPUZ_12145</name>
</gene>
<evidence type="ECO:0000313" key="1">
    <source>
        <dbReference type="EMBL" id="MFC6147554.1"/>
    </source>
</evidence>
<comment type="caution">
    <text evidence="1">The sequence shown here is derived from an EMBL/GenBank/DDBJ whole genome shotgun (WGS) entry which is preliminary data.</text>
</comment>
<evidence type="ECO:0000313" key="2">
    <source>
        <dbReference type="Proteomes" id="UP001596244"/>
    </source>
</evidence>
<dbReference type="Proteomes" id="UP001596244">
    <property type="component" value="Unassembled WGS sequence"/>
</dbReference>
<proteinExistence type="predicted"/>
<organism evidence="1 2">
    <name type="scientific">Corynebacterium nasicanis</name>
    <dbReference type="NCBI Taxonomy" id="1448267"/>
    <lineage>
        <taxon>Bacteria</taxon>
        <taxon>Bacillati</taxon>
        <taxon>Actinomycetota</taxon>
        <taxon>Actinomycetes</taxon>
        <taxon>Mycobacteriales</taxon>
        <taxon>Corynebacteriaceae</taxon>
        <taxon>Corynebacterium</taxon>
    </lineage>
</organism>
<protein>
    <submittedName>
        <fullName evidence="1">Uncharacterized protein</fullName>
    </submittedName>
</protein>